<feature type="domain" description="Glycosyl transferase family 1" evidence="1">
    <location>
        <begin position="165"/>
        <end position="320"/>
    </location>
</feature>
<organism evidence="3 4">
    <name type="scientific">Candidatus Beckwithbacteria bacterium RBG_13_42_9</name>
    <dbReference type="NCBI Taxonomy" id="1797457"/>
    <lineage>
        <taxon>Bacteria</taxon>
        <taxon>Candidatus Beckwithiibacteriota</taxon>
    </lineage>
</organism>
<dbReference type="GO" id="GO:0016757">
    <property type="term" value="F:glycosyltransferase activity"/>
    <property type="evidence" value="ECO:0007669"/>
    <property type="project" value="InterPro"/>
</dbReference>
<comment type="caution">
    <text evidence="3">The sequence shown here is derived from an EMBL/GenBank/DDBJ whole genome shotgun (WGS) entry which is preliminary data.</text>
</comment>
<evidence type="ECO:0000313" key="3">
    <source>
        <dbReference type="EMBL" id="OGD63270.1"/>
    </source>
</evidence>
<proteinExistence type="predicted"/>
<dbReference type="InterPro" id="IPR028098">
    <property type="entry name" value="Glyco_trans_4-like_N"/>
</dbReference>
<dbReference type="EMBL" id="MEZK01000010">
    <property type="protein sequence ID" value="OGD63270.1"/>
    <property type="molecule type" value="Genomic_DNA"/>
</dbReference>
<dbReference type="InterPro" id="IPR050194">
    <property type="entry name" value="Glycosyltransferase_grp1"/>
</dbReference>
<accession>A0A1F5E7H3</accession>
<dbReference type="Gene3D" id="3.40.50.2000">
    <property type="entry name" value="Glycogen Phosphorylase B"/>
    <property type="match status" value="2"/>
</dbReference>
<dbReference type="AlphaFoldDB" id="A0A1F5E7H3"/>
<dbReference type="PANTHER" id="PTHR45947:SF3">
    <property type="entry name" value="SULFOQUINOVOSYL TRANSFERASE SQD2"/>
    <property type="match status" value="1"/>
</dbReference>
<sequence>MQNYEPLRKRFKLMAFSSLKPIHENIGFPVKKLFSPMDLPDFPYKMPILNRLMVDAMYLFGLEKALKDYDLVCGRETYFHFTQQALNAKKKGYVKKVLVTCSETIPFNHESIWGRKNFKQRVIREADHFHCLTNKAKECLIKEGADSKKISVIGYGIDLNRFRNKEIRSKNKNLRILFVGRLEEQKGIRELAKAYRQLKKDFPNLELQIVGKGPLKGLIEQVGAKVISLPYSQMPLAYQEADIFVLPSKPTEYWEEYYGMALLEAMVSGLPVVTTNCGAITEVVGETAKIVTYGKAKELYLALKGFVKNPVLRKEYSQRALSQARKYFDCQKQAKKIGKMWTDLCKS</sequence>
<gene>
    <name evidence="3" type="ORF">A2160_02070</name>
</gene>
<evidence type="ECO:0000259" key="2">
    <source>
        <dbReference type="Pfam" id="PF13439"/>
    </source>
</evidence>
<dbReference type="CDD" id="cd03801">
    <property type="entry name" value="GT4_PimA-like"/>
    <property type="match status" value="1"/>
</dbReference>
<feature type="domain" description="Glycosyltransferase subfamily 4-like N-terminal" evidence="2">
    <location>
        <begin position="47"/>
        <end position="161"/>
    </location>
</feature>
<dbReference type="PANTHER" id="PTHR45947">
    <property type="entry name" value="SULFOQUINOVOSYL TRANSFERASE SQD2"/>
    <property type="match status" value="1"/>
</dbReference>
<protein>
    <recommendedName>
        <fullName evidence="5">Glycosyl transferase family 1 domain-containing protein</fullName>
    </recommendedName>
</protein>
<reference evidence="3 4" key="1">
    <citation type="journal article" date="2016" name="Nat. Commun.">
        <title>Thousands of microbial genomes shed light on interconnected biogeochemical processes in an aquifer system.</title>
        <authorList>
            <person name="Anantharaman K."/>
            <person name="Brown C.T."/>
            <person name="Hug L.A."/>
            <person name="Sharon I."/>
            <person name="Castelle C.J."/>
            <person name="Probst A.J."/>
            <person name="Thomas B.C."/>
            <person name="Singh A."/>
            <person name="Wilkins M.J."/>
            <person name="Karaoz U."/>
            <person name="Brodie E.L."/>
            <person name="Williams K.H."/>
            <person name="Hubbard S.S."/>
            <person name="Banfield J.F."/>
        </authorList>
    </citation>
    <scope>NUCLEOTIDE SEQUENCE [LARGE SCALE GENOMIC DNA]</scope>
</reference>
<evidence type="ECO:0000259" key="1">
    <source>
        <dbReference type="Pfam" id="PF00534"/>
    </source>
</evidence>
<dbReference type="Pfam" id="PF13439">
    <property type="entry name" value="Glyco_transf_4"/>
    <property type="match status" value="1"/>
</dbReference>
<dbReference type="Pfam" id="PF00534">
    <property type="entry name" value="Glycos_transf_1"/>
    <property type="match status" value="1"/>
</dbReference>
<dbReference type="STRING" id="1797457.A2160_02070"/>
<name>A0A1F5E7H3_9BACT</name>
<evidence type="ECO:0000313" key="4">
    <source>
        <dbReference type="Proteomes" id="UP000177006"/>
    </source>
</evidence>
<dbReference type="InterPro" id="IPR001296">
    <property type="entry name" value="Glyco_trans_1"/>
</dbReference>
<dbReference type="Proteomes" id="UP000177006">
    <property type="component" value="Unassembled WGS sequence"/>
</dbReference>
<dbReference type="SUPFAM" id="SSF53756">
    <property type="entry name" value="UDP-Glycosyltransferase/glycogen phosphorylase"/>
    <property type="match status" value="1"/>
</dbReference>
<evidence type="ECO:0008006" key="5">
    <source>
        <dbReference type="Google" id="ProtNLM"/>
    </source>
</evidence>